<comment type="caution">
    <text evidence="3">The sequence shown here is derived from an EMBL/GenBank/DDBJ whole genome shotgun (WGS) entry which is preliminary data.</text>
</comment>
<dbReference type="Pfam" id="PF00578">
    <property type="entry name" value="AhpC-TSA"/>
    <property type="match status" value="1"/>
</dbReference>
<evidence type="ECO:0000256" key="1">
    <source>
        <dbReference type="ARBA" id="ARBA00023284"/>
    </source>
</evidence>
<name>A0A847S149_9BACT</name>
<dbReference type="GO" id="GO:0016209">
    <property type="term" value="F:antioxidant activity"/>
    <property type="evidence" value="ECO:0007669"/>
    <property type="project" value="InterPro"/>
</dbReference>
<accession>A0A847S149</accession>
<dbReference type="Gene3D" id="3.40.30.10">
    <property type="entry name" value="Glutaredoxin"/>
    <property type="match status" value="1"/>
</dbReference>
<dbReference type="InterPro" id="IPR017937">
    <property type="entry name" value="Thioredoxin_CS"/>
</dbReference>
<dbReference type="CDD" id="cd02966">
    <property type="entry name" value="TlpA_like_family"/>
    <property type="match status" value="1"/>
</dbReference>
<dbReference type="PROSITE" id="PS00194">
    <property type="entry name" value="THIOREDOXIN_1"/>
    <property type="match status" value="1"/>
</dbReference>
<dbReference type="EMBL" id="JABAIA010000002">
    <property type="protein sequence ID" value="NLR66838.1"/>
    <property type="molecule type" value="Genomic_DNA"/>
</dbReference>
<keyword evidence="4" id="KW-1185">Reference proteome</keyword>
<dbReference type="SUPFAM" id="SSF52833">
    <property type="entry name" value="Thioredoxin-like"/>
    <property type="match status" value="1"/>
</dbReference>
<feature type="domain" description="Thioredoxin" evidence="2">
    <location>
        <begin position="25"/>
        <end position="164"/>
    </location>
</feature>
<dbReference type="Proteomes" id="UP000570474">
    <property type="component" value="Unassembled WGS sequence"/>
</dbReference>
<reference evidence="3 4" key="1">
    <citation type="submission" date="2020-04" db="EMBL/GenBank/DDBJ databases">
        <authorList>
            <person name="Yin C."/>
        </authorList>
    </citation>
    <scope>NUCLEOTIDE SEQUENCE [LARGE SCALE GENOMIC DNA]</scope>
    <source>
        <strain evidence="3 4">Ae27</strain>
    </source>
</reference>
<dbReference type="GO" id="GO:0016491">
    <property type="term" value="F:oxidoreductase activity"/>
    <property type="evidence" value="ECO:0007669"/>
    <property type="project" value="InterPro"/>
</dbReference>
<dbReference type="RefSeq" id="WP_168872741.1">
    <property type="nucleotide sequence ID" value="NZ_JABAIA010000002.1"/>
</dbReference>
<keyword evidence="1" id="KW-0676">Redox-active center</keyword>
<evidence type="ECO:0000259" key="2">
    <source>
        <dbReference type="PROSITE" id="PS51352"/>
    </source>
</evidence>
<dbReference type="InterPro" id="IPR013766">
    <property type="entry name" value="Thioredoxin_domain"/>
</dbReference>
<evidence type="ECO:0000313" key="3">
    <source>
        <dbReference type="EMBL" id="NLR66838.1"/>
    </source>
</evidence>
<evidence type="ECO:0000313" key="4">
    <source>
        <dbReference type="Proteomes" id="UP000570474"/>
    </source>
</evidence>
<gene>
    <name evidence="3" type="ORF">HGH92_21195</name>
</gene>
<dbReference type="PROSITE" id="PS51352">
    <property type="entry name" value="THIOREDOXIN_2"/>
    <property type="match status" value="1"/>
</dbReference>
<organism evidence="3 4">
    <name type="scientific">Chitinophaga varians</name>
    <dbReference type="NCBI Taxonomy" id="2202339"/>
    <lineage>
        <taxon>Bacteria</taxon>
        <taxon>Pseudomonadati</taxon>
        <taxon>Bacteroidota</taxon>
        <taxon>Chitinophagia</taxon>
        <taxon>Chitinophagales</taxon>
        <taxon>Chitinophagaceae</taxon>
        <taxon>Chitinophaga</taxon>
    </lineage>
</organism>
<dbReference type="AlphaFoldDB" id="A0A847S149"/>
<dbReference type="InterPro" id="IPR036249">
    <property type="entry name" value="Thioredoxin-like_sf"/>
</dbReference>
<protein>
    <submittedName>
        <fullName evidence="3">TlpA family protein disulfide reductase</fullName>
    </submittedName>
</protein>
<proteinExistence type="predicted"/>
<sequence length="164" mass="19058">MKWICVIFGLVLFCQCGQVSDVGYDKRGDVLMDLNLQLLDSARYFNIRSVSPGKPVVLFFFSPYCPYCRKETESILKNIEKFKAIQLVFLSIDSIGDLNMFSRNYQISKYPNVIIGKDTGAVYFRYFNLKNIPHTSIYSKDHKLSYVFRFQTSAEEILDQVKEL</sequence>
<dbReference type="InterPro" id="IPR000866">
    <property type="entry name" value="AhpC/TSA"/>
</dbReference>